<dbReference type="InterPro" id="IPR000182">
    <property type="entry name" value="GNAT_dom"/>
</dbReference>
<accession>A0A316XI39</accession>
<keyword evidence="2" id="KW-0808">Transferase</keyword>
<keyword evidence="3" id="KW-1185">Reference proteome</keyword>
<dbReference type="GO" id="GO:0016747">
    <property type="term" value="F:acyltransferase activity, transferring groups other than amino-acyl groups"/>
    <property type="evidence" value="ECO:0007669"/>
    <property type="project" value="InterPro"/>
</dbReference>
<dbReference type="Gene3D" id="3.40.630.30">
    <property type="match status" value="1"/>
</dbReference>
<dbReference type="Proteomes" id="UP000236594">
    <property type="component" value="Unassembled WGS sequence"/>
</dbReference>
<evidence type="ECO:0000313" key="3">
    <source>
        <dbReference type="Proteomes" id="UP000236594"/>
    </source>
</evidence>
<dbReference type="SUPFAM" id="SSF55729">
    <property type="entry name" value="Acyl-CoA N-acyltransferases (Nat)"/>
    <property type="match status" value="1"/>
</dbReference>
<dbReference type="EMBL" id="PPED02000001">
    <property type="protein sequence ID" value="PWN71098.1"/>
    <property type="molecule type" value="Genomic_DNA"/>
</dbReference>
<dbReference type="Pfam" id="PF13527">
    <property type="entry name" value="Acetyltransf_9"/>
    <property type="match status" value="1"/>
</dbReference>
<gene>
    <name evidence="2" type="ORF">C1631_000265</name>
</gene>
<feature type="domain" description="N-acetyltransferase" evidence="1">
    <location>
        <begin position="16"/>
        <end position="165"/>
    </location>
</feature>
<dbReference type="RefSeq" id="WP_103248268.1">
    <property type="nucleotide sequence ID" value="NZ_PPED02000001.1"/>
</dbReference>
<proteinExistence type="predicted"/>
<dbReference type="PROSITE" id="PS51186">
    <property type="entry name" value="GNAT"/>
    <property type="match status" value="1"/>
</dbReference>
<dbReference type="OrthoDB" id="9804948at2"/>
<comment type="caution">
    <text evidence="2">The sequence shown here is derived from an EMBL/GenBank/DDBJ whole genome shotgun (WGS) entry which is preliminary data.</text>
</comment>
<evidence type="ECO:0000259" key="1">
    <source>
        <dbReference type="PROSITE" id="PS51186"/>
    </source>
</evidence>
<protein>
    <submittedName>
        <fullName evidence="2">GNAT family N-acetyltransferase</fullName>
    </submittedName>
</protein>
<evidence type="ECO:0000313" key="2">
    <source>
        <dbReference type="EMBL" id="PWN71098.1"/>
    </source>
</evidence>
<sequence length="305" mass="35980">MKKENVSIHGKNYTLYIGYQNDEKLRSEFNRLTQEVWNFDFENYYQSGFWDNTCQLYSLFDGERIVSHTTVSLFIGNFEGKTKKLIQLGTVMTDEAYQKQGLSRFLMERIMTDFKGKHDGMFLFANETVLDFYPKFGFNPVSEFEAFQHLKNLNISEKYEKRKLDLDQQKDLKLFEKLVENAASNTLFPVKSKALTFFYCYANPEMGYKDSVYYIEELNCIVITEVDHLRLRILEIFSPGKVNVNQIISAFTDIPFEEVILGFTPEQSGFEYRKWQNDDLYLFVTSELQEIFEQQILIIPILSHT</sequence>
<dbReference type="AlphaFoldDB" id="A0A316XI39"/>
<dbReference type="InterPro" id="IPR016181">
    <property type="entry name" value="Acyl_CoA_acyltransferase"/>
</dbReference>
<reference evidence="2 3" key="1">
    <citation type="submission" date="2018-04" db="EMBL/GenBank/DDBJ databases">
        <title>Draft Genome Sequence of Phosphate-Solubilizing Chryseobacterium sp. ISE14 that is a Biocontrol and Plant Growth-Promoting Rhizobacterium Isolated from Cucumber.</title>
        <authorList>
            <person name="Jeong J.-J."/>
            <person name="Sang M.K."/>
            <person name="Choi I.-G."/>
            <person name="Kim K.D."/>
        </authorList>
    </citation>
    <scope>NUCLEOTIDE SEQUENCE [LARGE SCALE GENOMIC DNA]</scope>
    <source>
        <strain evidence="2 3">ISE14</strain>
    </source>
</reference>
<name>A0A316XI39_9FLAO</name>
<organism evidence="2 3">
    <name type="scientific">Chryseobacterium phosphatilyticum</name>
    <dbReference type="NCBI Taxonomy" id="475075"/>
    <lineage>
        <taxon>Bacteria</taxon>
        <taxon>Pseudomonadati</taxon>
        <taxon>Bacteroidota</taxon>
        <taxon>Flavobacteriia</taxon>
        <taxon>Flavobacteriales</taxon>
        <taxon>Weeksellaceae</taxon>
        <taxon>Chryseobacterium group</taxon>
        <taxon>Chryseobacterium</taxon>
    </lineage>
</organism>